<feature type="compositionally biased region" description="Basic and acidic residues" evidence="1">
    <location>
        <begin position="14"/>
        <end position="96"/>
    </location>
</feature>
<reference evidence="2 3" key="1">
    <citation type="submission" date="2020-03" db="EMBL/GenBank/DDBJ databases">
        <title>Sphingomonas sp. nov., isolated from fish.</title>
        <authorList>
            <person name="Hyun D.-W."/>
            <person name="Bae J.-W."/>
        </authorList>
    </citation>
    <scope>NUCLEOTIDE SEQUENCE [LARGE SCALE GENOMIC DNA]</scope>
    <source>
        <strain evidence="2 3">HDW15B</strain>
    </source>
</reference>
<dbReference type="AlphaFoldDB" id="A0A6G7YM90"/>
<gene>
    <name evidence="2" type="ORF">G7077_02000</name>
</gene>
<organism evidence="2 3">
    <name type="scientific">Sphingomonas piscis</name>
    <dbReference type="NCBI Taxonomy" id="2714943"/>
    <lineage>
        <taxon>Bacteria</taxon>
        <taxon>Pseudomonadati</taxon>
        <taxon>Pseudomonadota</taxon>
        <taxon>Alphaproteobacteria</taxon>
        <taxon>Sphingomonadales</taxon>
        <taxon>Sphingomonadaceae</taxon>
        <taxon>Sphingomonas</taxon>
    </lineage>
</organism>
<evidence type="ECO:0000256" key="1">
    <source>
        <dbReference type="SAM" id="MobiDB-lite"/>
    </source>
</evidence>
<keyword evidence="3" id="KW-1185">Reference proteome</keyword>
<feature type="compositionally biased region" description="Basic and acidic residues" evidence="1">
    <location>
        <begin position="220"/>
        <end position="233"/>
    </location>
</feature>
<feature type="compositionally biased region" description="Low complexity" evidence="1">
    <location>
        <begin position="204"/>
        <end position="218"/>
    </location>
</feature>
<feature type="compositionally biased region" description="Polar residues" evidence="1">
    <location>
        <begin position="234"/>
        <end position="246"/>
    </location>
</feature>
<feature type="compositionally biased region" description="Polar residues" evidence="1">
    <location>
        <begin position="111"/>
        <end position="128"/>
    </location>
</feature>
<evidence type="ECO:0000313" key="3">
    <source>
        <dbReference type="Proteomes" id="UP000503222"/>
    </source>
</evidence>
<feature type="region of interest" description="Disordered" evidence="1">
    <location>
        <begin position="1"/>
        <end position="308"/>
    </location>
</feature>
<proteinExistence type="predicted"/>
<sequence>MAQHGYLGDGYGVRGDHGDDDFYRNDDRDFRGQDRNRERDRNFMFDDRSRGNRDFGRDQDRERMNRDRDHDRGFMDRARDTARSWLSDDDHDDRQRGSQGGSDWRDRDNQNRFTQQDHGWTSSHNRGQNQDRGDMRPSMGGFGNQTGWQSFEQNRQQQQRPSAHPDDHYRSWRDKQMQSLDRDYEDYCREREQQFHSEFDSWRQNRQQNRGQQSTGQGDQSRDNDELLLERSRMGQQGDATTTGTSGLARGAGGDPSASSDGGGAEIGVGSQPGHEPTSVGSGSELAGATGSMINETAGGASGRKKGL</sequence>
<accession>A0A6G7YM90</accession>
<dbReference type="KEGG" id="spii:G7077_02000"/>
<dbReference type="EMBL" id="CP049869">
    <property type="protein sequence ID" value="QIK77865.1"/>
    <property type="molecule type" value="Genomic_DNA"/>
</dbReference>
<protein>
    <recommendedName>
        <fullName evidence="4">SWFGD domain-containing protein</fullName>
    </recommendedName>
</protein>
<feature type="compositionally biased region" description="Basic and acidic residues" evidence="1">
    <location>
        <begin position="163"/>
        <end position="203"/>
    </location>
</feature>
<evidence type="ECO:0000313" key="2">
    <source>
        <dbReference type="EMBL" id="QIK77865.1"/>
    </source>
</evidence>
<evidence type="ECO:0008006" key="4">
    <source>
        <dbReference type="Google" id="ProtNLM"/>
    </source>
</evidence>
<dbReference type="RefSeq" id="WP_166410260.1">
    <property type="nucleotide sequence ID" value="NZ_CP049869.1"/>
</dbReference>
<dbReference type="Proteomes" id="UP000503222">
    <property type="component" value="Chromosome"/>
</dbReference>
<name>A0A6G7YM90_9SPHN</name>